<dbReference type="Proteomes" id="UP000012073">
    <property type="component" value="Unassembled WGS sequence"/>
</dbReference>
<dbReference type="EMBL" id="HG001633">
    <property type="protein sequence ID" value="CDF33092.1"/>
    <property type="molecule type" value="Genomic_DNA"/>
</dbReference>
<dbReference type="Gramene" id="CDF33092">
    <property type="protein sequence ID" value="CDF33092"/>
    <property type="gene ID" value="CHC_T00001718001"/>
</dbReference>
<dbReference type="KEGG" id="ccp:CHC_T00001718001"/>
<name>R7Q3H4_CHOCR</name>
<dbReference type="AlphaFoldDB" id="R7Q3H4"/>
<gene>
    <name evidence="1" type="ORF">CHC_T00001718001</name>
</gene>
<dbReference type="GeneID" id="17320610"/>
<dbReference type="RefSeq" id="XP_005712895.1">
    <property type="nucleotide sequence ID" value="XM_005712838.1"/>
</dbReference>
<evidence type="ECO:0000313" key="1">
    <source>
        <dbReference type="EMBL" id="CDF33092.1"/>
    </source>
</evidence>
<sequence length="171" mass="17787">MCCSSALALSRLSSDAICRCGTAASAPAAVSPVDAPATTAGGEELRSGGRTSVGRLSLGTVESKCSATLVARGPISLSSRVGIAALKSRALPSPSLLSGSWLEIPWLPRLALFLLRATEGSPQSATVLVSEARPRRNRLLLRTGDSGSSSSLPHRRPTVIRQAETVVRRRT</sequence>
<protein>
    <submittedName>
        <fullName evidence="1">Uncharacterized protein</fullName>
    </submittedName>
</protein>
<accession>R7Q3H4</accession>
<reference evidence="2" key="1">
    <citation type="journal article" date="2013" name="Proc. Natl. Acad. Sci. U.S.A.">
        <title>Genome structure and metabolic features in the red seaweed Chondrus crispus shed light on evolution of the Archaeplastida.</title>
        <authorList>
            <person name="Collen J."/>
            <person name="Porcel B."/>
            <person name="Carre W."/>
            <person name="Ball S.G."/>
            <person name="Chaparro C."/>
            <person name="Tonon T."/>
            <person name="Barbeyron T."/>
            <person name="Michel G."/>
            <person name="Noel B."/>
            <person name="Valentin K."/>
            <person name="Elias M."/>
            <person name="Artiguenave F."/>
            <person name="Arun A."/>
            <person name="Aury J.M."/>
            <person name="Barbosa-Neto J.F."/>
            <person name="Bothwell J.H."/>
            <person name="Bouget F.Y."/>
            <person name="Brillet L."/>
            <person name="Cabello-Hurtado F."/>
            <person name="Capella-Gutierrez S."/>
            <person name="Charrier B."/>
            <person name="Cladiere L."/>
            <person name="Cock J.M."/>
            <person name="Coelho S.M."/>
            <person name="Colleoni C."/>
            <person name="Czjzek M."/>
            <person name="Da Silva C."/>
            <person name="Delage L."/>
            <person name="Denoeud F."/>
            <person name="Deschamps P."/>
            <person name="Dittami S.M."/>
            <person name="Gabaldon T."/>
            <person name="Gachon C.M."/>
            <person name="Groisillier A."/>
            <person name="Herve C."/>
            <person name="Jabbari K."/>
            <person name="Katinka M."/>
            <person name="Kloareg B."/>
            <person name="Kowalczyk N."/>
            <person name="Labadie K."/>
            <person name="Leblanc C."/>
            <person name="Lopez P.J."/>
            <person name="McLachlan D.H."/>
            <person name="Meslet-Cladiere L."/>
            <person name="Moustafa A."/>
            <person name="Nehr Z."/>
            <person name="Nyvall Collen P."/>
            <person name="Panaud O."/>
            <person name="Partensky F."/>
            <person name="Poulain J."/>
            <person name="Rensing S.A."/>
            <person name="Rousvoal S."/>
            <person name="Samson G."/>
            <person name="Symeonidi A."/>
            <person name="Weissenbach J."/>
            <person name="Zambounis A."/>
            <person name="Wincker P."/>
            <person name="Boyen C."/>
        </authorList>
    </citation>
    <scope>NUCLEOTIDE SEQUENCE [LARGE SCALE GENOMIC DNA]</scope>
    <source>
        <strain evidence="2">cv. Stackhouse</strain>
    </source>
</reference>
<organism evidence="1 2">
    <name type="scientific">Chondrus crispus</name>
    <name type="common">Carrageen Irish moss</name>
    <name type="synonym">Polymorpha crispa</name>
    <dbReference type="NCBI Taxonomy" id="2769"/>
    <lineage>
        <taxon>Eukaryota</taxon>
        <taxon>Rhodophyta</taxon>
        <taxon>Florideophyceae</taxon>
        <taxon>Rhodymeniophycidae</taxon>
        <taxon>Gigartinales</taxon>
        <taxon>Gigartinaceae</taxon>
        <taxon>Chondrus</taxon>
    </lineage>
</organism>
<proteinExistence type="predicted"/>
<evidence type="ECO:0000313" key="2">
    <source>
        <dbReference type="Proteomes" id="UP000012073"/>
    </source>
</evidence>
<keyword evidence="2" id="KW-1185">Reference proteome</keyword>